<proteinExistence type="predicted"/>
<dbReference type="Proteomes" id="UP001497744">
    <property type="component" value="Unassembled WGS sequence"/>
</dbReference>
<accession>A0AAV4LQM4</accession>
<evidence type="ECO:0000313" key="3">
    <source>
        <dbReference type="Proteomes" id="UP001497744"/>
    </source>
</evidence>
<reference evidence="2 3" key="1">
    <citation type="submission" date="2021-06" db="EMBL/GenBank/DDBJ databases">
        <title>Genome sequence of Babesia caballi.</title>
        <authorList>
            <person name="Yamagishi J."/>
            <person name="Kidaka T."/>
            <person name="Ochi A."/>
        </authorList>
    </citation>
    <scope>NUCLEOTIDE SEQUENCE [LARGE SCALE GENOMIC DNA]</scope>
    <source>
        <strain evidence="2">USDA-D6B2</strain>
    </source>
</reference>
<feature type="transmembrane region" description="Helical" evidence="1">
    <location>
        <begin position="366"/>
        <end position="387"/>
    </location>
</feature>
<name>A0AAV4LQM4_BABCB</name>
<evidence type="ECO:0000313" key="2">
    <source>
        <dbReference type="EMBL" id="GIX62288.1"/>
    </source>
</evidence>
<comment type="caution">
    <text evidence="2">The sequence shown here is derived from an EMBL/GenBank/DDBJ whole genome shotgun (WGS) entry which is preliminary data.</text>
</comment>
<dbReference type="AlphaFoldDB" id="A0AAV4LQM4"/>
<dbReference type="GeneID" id="94193769"/>
<keyword evidence="1" id="KW-1133">Transmembrane helix</keyword>
<gene>
    <name evidence="2" type="ORF">BcabD6B2_17230</name>
</gene>
<protein>
    <submittedName>
        <fullName evidence="2">Uncharacterized protein</fullName>
    </submittedName>
</protein>
<keyword evidence="1" id="KW-0472">Membrane</keyword>
<dbReference type="EMBL" id="BPLF01000001">
    <property type="protein sequence ID" value="GIX62288.1"/>
    <property type="molecule type" value="Genomic_DNA"/>
</dbReference>
<keyword evidence="3" id="KW-1185">Reference proteome</keyword>
<keyword evidence="1" id="KW-0812">Transmembrane</keyword>
<dbReference type="RefSeq" id="XP_067714357.1">
    <property type="nucleotide sequence ID" value="XM_067858256.1"/>
</dbReference>
<evidence type="ECO:0000256" key="1">
    <source>
        <dbReference type="SAM" id="Phobius"/>
    </source>
</evidence>
<sequence>MGFAGKLRTDAGGGLNIAYALNPFCGSPSDPLRQLSEQLGCLTKRTPSTLGDLLGFIWHLNGQLFKSRPKMIDLIDKFDKAFGLSNDLSSKFTTDAYSVLSVLWNHIAKLNPGSSSSSATGFSISLEAMAPAIPFLYQIFMMKDPNTLPGAIFDLTQHCHNLKHDEQTNEVKHLSPDGKAQCSHSSSNPADLWSLYNPVGDKAKYPNCSNKNCGGYLEPLAFTYGATFSPSSASAYLSWMAYLTDDLYAWLSEMRDDFNNISCEHCGSQCQQMKTCHATPQTACSCRSVVSCAGVLPVLYKYGFQFHDTTSLSGWKYENRRWSQGTPTVRSCRNFSQQLSNVLSPDAPLAKLLLTIDEFLYMFRFYFIYNLSSFWLCSLAILLYFIFYGIDVLHVRSHVHFPSTHGIPPIGLLTTGKVPALTKLTYNMP</sequence>
<organism evidence="2 3">
    <name type="scientific">Babesia caballi</name>
    <dbReference type="NCBI Taxonomy" id="5871"/>
    <lineage>
        <taxon>Eukaryota</taxon>
        <taxon>Sar</taxon>
        <taxon>Alveolata</taxon>
        <taxon>Apicomplexa</taxon>
        <taxon>Aconoidasida</taxon>
        <taxon>Piroplasmida</taxon>
        <taxon>Babesiidae</taxon>
        <taxon>Babesia</taxon>
    </lineage>
</organism>